<sequence length="645" mass="70767">MSTVLHMPAFNSAPHGPAFTSVNGRLSLSPPDDQKPSVAAKSSTWTMVSPDPEPNHHSPDSDISASTVSSGDKSPDSSDKTRSSPENPNKRRRSGSEEEAYSQHSPDQTTAGPRQLPPPYQPLNRNTAMSIEAPQLPSLPPLGRPDVERRWQTEPRELPHATHHFQPREPRPTEPTRNNAMSPESREIIEATEFTRAGVQVELKKRKRQFANRTKTGCGTCRRRKKKCDEAKPECNNCTRGSFVCEGYANKVPWPKNGPAKPPAILAKEKYAAYTSCPTCQEKHTPHCGPAQSSEASYQPPEMHSANGTERKSWKDWSDHTPAPPPVRAAYQPEVPPPPPPPPAQYMQPATNHYERPSSHDRQPVSQQQQQQPHHSSRGYHAPPSTNHLAVNTAVPPTTMVAKPVQQLHVAQQHPRPPPPPPSTSLAPTRSPTRFSESSSMTYRSEKDKMLAGEPFNPFDKTLMHERHQSTQAQSIFNSKANPLNALASASVDHFFRQILNVNAGRSREGKQIETHMGSNCHVATPFACDYGYHLSMGDNVVIGADCHLHDSARISIGRNCKIGVRVTIQTLKTPTDNKSLKGSNGKEIAQEVHIGENVYIGDNCVIEAGVHIGPNTIVRPGSVVSRSLPANCVAHGNPAIILPN</sequence>
<proteinExistence type="inferred from homology"/>
<evidence type="ECO:0000259" key="5">
    <source>
        <dbReference type="PROSITE" id="PS50048"/>
    </source>
</evidence>
<dbReference type="EMBL" id="CAJRGZ010000027">
    <property type="protein sequence ID" value="CAG5182027.1"/>
    <property type="molecule type" value="Genomic_DNA"/>
</dbReference>
<dbReference type="SUPFAM" id="SSF51161">
    <property type="entry name" value="Trimeric LpxA-like enzymes"/>
    <property type="match status" value="1"/>
</dbReference>
<dbReference type="SUPFAM" id="SSF57701">
    <property type="entry name" value="Zn2/Cys6 DNA-binding domain"/>
    <property type="match status" value="1"/>
</dbReference>
<feature type="compositionally biased region" description="Basic and acidic residues" evidence="4">
    <location>
        <begin position="145"/>
        <end position="174"/>
    </location>
</feature>
<evidence type="ECO:0000256" key="4">
    <source>
        <dbReference type="SAM" id="MobiDB-lite"/>
    </source>
</evidence>
<dbReference type="InterPro" id="IPR011004">
    <property type="entry name" value="Trimer_LpxA-like_sf"/>
</dbReference>
<dbReference type="Pfam" id="PF14602">
    <property type="entry name" value="Hexapep_2"/>
    <property type="match status" value="1"/>
</dbReference>
<name>A0A8J2I882_9PLEO</name>
<dbReference type="GO" id="GO:0000981">
    <property type="term" value="F:DNA-binding transcription factor activity, RNA polymerase II-specific"/>
    <property type="evidence" value="ECO:0007669"/>
    <property type="project" value="InterPro"/>
</dbReference>
<dbReference type="AlphaFoldDB" id="A0A8J2I882"/>
<keyword evidence="3" id="KW-0539">Nucleus</keyword>
<feature type="compositionally biased region" description="Basic and acidic residues" evidence="4">
    <location>
        <begin position="73"/>
        <end position="83"/>
    </location>
</feature>
<evidence type="ECO:0000313" key="6">
    <source>
        <dbReference type="EMBL" id="CAG5182027.1"/>
    </source>
</evidence>
<dbReference type="GO" id="GO:0008374">
    <property type="term" value="F:O-acyltransferase activity"/>
    <property type="evidence" value="ECO:0007669"/>
    <property type="project" value="TreeGrafter"/>
</dbReference>
<feature type="compositionally biased region" description="Basic and acidic residues" evidence="4">
    <location>
        <begin position="309"/>
        <end position="319"/>
    </location>
</feature>
<comment type="similarity">
    <text evidence="1">Belongs to the transferase hexapeptide repeat family.</text>
</comment>
<dbReference type="Gene3D" id="4.10.240.10">
    <property type="entry name" value="Zn(2)-C6 fungal-type DNA-binding domain"/>
    <property type="match status" value="1"/>
</dbReference>
<feature type="region of interest" description="Disordered" evidence="4">
    <location>
        <begin position="285"/>
        <end position="391"/>
    </location>
</feature>
<dbReference type="Pfam" id="PF12464">
    <property type="entry name" value="Mac"/>
    <property type="match status" value="1"/>
</dbReference>
<evidence type="ECO:0000256" key="3">
    <source>
        <dbReference type="ARBA" id="ARBA00023242"/>
    </source>
</evidence>
<protein>
    <recommendedName>
        <fullName evidence="5">Zn(2)-C6 fungal-type domain-containing protein</fullName>
    </recommendedName>
</protein>
<evidence type="ECO:0000256" key="2">
    <source>
        <dbReference type="ARBA" id="ARBA00022679"/>
    </source>
</evidence>
<keyword evidence="2" id="KW-0808">Transferase</keyword>
<organism evidence="6 7">
    <name type="scientific">Alternaria atra</name>
    <dbReference type="NCBI Taxonomy" id="119953"/>
    <lineage>
        <taxon>Eukaryota</taxon>
        <taxon>Fungi</taxon>
        <taxon>Dikarya</taxon>
        <taxon>Ascomycota</taxon>
        <taxon>Pezizomycotina</taxon>
        <taxon>Dothideomycetes</taxon>
        <taxon>Pleosporomycetidae</taxon>
        <taxon>Pleosporales</taxon>
        <taxon>Pleosporineae</taxon>
        <taxon>Pleosporaceae</taxon>
        <taxon>Alternaria</taxon>
        <taxon>Alternaria sect. Ulocladioides</taxon>
    </lineage>
</organism>
<evidence type="ECO:0000256" key="1">
    <source>
        <dbReference type="ARBA" id="ARBA00007274"/>
    </source>
</evidence>
<dbReference type="OrthoDB" id="25818at2759"/>
<dbReference type="InterPro" id="IPR001138">
    <property type="entry name" value="Zn2Cys6_DnaBD"/>
</dbReference>
<dbReference type="Gene3D" id="2.160.10.10">
    <property type="entry name" value="Hexapeptide repeat proteins"/>
    <property type="match status" value="1"/>
</dbReference>
<comment type="caution">
    <text evidence="6">The sequence shown here is derived from an EMBL/GenBank/DDBJ whole genome shotgun (WGS) entry which is preliminary data.</text>
</comment>
<feature type="compositionally biased region" description="Low complexity" evidence="4">
    <location>
        <begin position="424"/>
        <end position="434"/>
    </location>
</feature>
<dbReference type="GO" id="GO:0016407">
    <property type="term" value="F:acetyltransferase activity"/>
    <property type="evidence" value="ECO:0007669"/>
    <property type="project" value="InterPro"/>
</dbReference>
<dbReference type="InterPro" id="IPR036864">
    <property type="entry name" value="Zn2-C6_fun-type_DNA-bd_sf"/>
</dbReference>
<dbReference type="CDD" id="cd00067">
    <property type="entry name" value="GAL4"/>
    <property type="match status" value="1"/>
</dbReference>
<feature type="compositionally biased region" description="Polar residues" evidence="4">
    <location>
        <begin position="102"/>
        <end position="112"/>
    </location>
</feature>
<feature type="region of interest" description="Disordered" evidence="4">
    <location>
        <begin position="408"/>
        <end position="450"/>
    </location>
</feature>
<feature type="compositionally biased region" description="Pro residues" evidence="4">
    <location>
        <begin position="334"/>
        <end position="344"/>
    </location>
</feature>
<dbReference type="PROSITE" id="PS50048">
    <property type="entry name" value="ZN2_CY6_FUNGAL_2"/>
    <property type="match status" value="1"/>
</dbReference>
<dbReference type="InterPro" id="IPR001451">
    <property type="entry name" value="Hexapep"/>
</dbReference>
<dbReference type="PROSITE" id="PS00463">
    <property type="entry name" value="ZN2_CY6_FUNGAL_1"/>
    <property type="match status" value="1"/>
</dbReference>
<feature type="compositionally biased region" description="Low complexity" evidence="4">
    <location>
        <begin position="364"/>
        <end position="374"/>
    </location>
</feature>
<feature type="region of interest" description="Disordered" evidence="4">
    <location>
        <begin position="1"/>
        <end position="185"/>
    </location>
</feature>
<dbReference type="GeneID" id="67022233"/>
<dbReference type="GO" id="GO:0008270">
    <property type="term" value="F:zinc ion binding"/>
    <property type="evidence" value="ECO:0007669"/>
    <property type="project" value="InterPro"/>
</dbReference>
<dbReference type="PANTHER" id="PTHR23416:SF76">
    <property type="entry name" value="ZN(II)2CYS6 TRANSCRIPTION FACTOR (EUROFUNG)"/>
    <property type="match status" value="1"/>
</dbReference>
<feature type="domain" description="Zn(2)-C6 fungal-type" evidence="5">
    <location>
        <begin position="217"/>
        <end position="245"/>
    </location>
</feature>
<accession>A0A8J2I882</accession>
<keyword evidence="7" id="KW-1185">Reference proteome</keyword>
<evidence type="ECO:0000313" key="7">
    <source>
        <dbReference type="Proteomes" id="UP000676310"/>
    </source>
</evidence>
<dbReference type="InterPro" id="IPR024688">
    <property type="entry name" value="Mac_dom"/>
</dbReference>
<gene>
    <name evidence="6" type="ORF">ALTATR162_LOCUS9955</name>
</gene>
<dbReference type="Proteomes" id="UP000676310">
    <property type="component" value="Unassembled WGS sequence"/>
</dbReference>
<dbReference type="PANTHER" id="PTHR23416">
    <property type="entry name" value="SIALIC ACID SYNTHASE-RELATED"/>
    <property type="match status" value="1"/>
</dbReference>
<dbReference type="Pfam" id="PF00172">
    <property type="entry name" value="Zn_clus"/>
    <property type="match status" value="1"/>
</dbReference>
<dbReference type="SMART" id="SM00066">
    <property type="entry name" value="GAL4"/>
    <property type="match status" value="1"/>
</dbReference>
<dbReference type="Pfam" id="PF00132">
    <property type="entry name" value="Hexapep"/>
    <property type="match status" value="1"/>
</dbReference>
<reference evidence="6" key="1">
    <citation type="submission" date="2021-05" db="EMBL/GenBank/DDBJ databases">
        <authorList>
            <person name="Stam R."/>
        </authorList>
    </citation>
    <scope>NUCLEOTIDE SEQUENCE</scope>
    <source>
        <strain evidence="6">CS162</strain>
    </source>
</reference>
<dbReference type="RefSeq" id="XP_043173526.1">
    <property type="nucleotide sequence ID" value="XM_043317591.1"/>
</dbReference>
<dbReference type="InterPro" id="IPR051159">
    <property type="entry name" value="Hexapeptide_acetyltransf"/>
</dbReference>
<feature type="compositionally biased region" description="Basic and acidic residues" evidence="4">
    <location>
        <begin position="353"/>
        <end position="363"/>
    </location>
</feature>